<keyword evidence="2" id="KW-1185">Reference proteome</keyword>
<gene>
    <name evidence="1" type="ORF">BO97DRAFT_474420</name>
</gene>
<evidence type="ECO:0000313" key="1">
    <source>
        <dbReference type="EMBL" id="RAL17398.1"/>
    </source>
</evidence>
<reference evidence="1 2" key="1">
    <citation type="submission" date="2018-02" db="EMBL/GenBank/DDBJ databases">
        <title>The genomes of Aspergillus section Nigri reveals drivers in fungal speciation.</title>
        <authorList>
            <consortium name="DOE Joint Genome Institute"/>
            <person name="Vesth T.C."/>
            <person name="Nybo J."/>
            <person name="Theobald S."/>
            <person name="Brandl J."/>
            <person name="Frisvad J.C."/>
            <person name="Nielsen K.F."/>
            <person name="Lyhne E.K."/>
            <person name="Kogle M.E."/>
            <person name="Kuo A."/>
            <person name="Riley R."/>
            <person name="Clum A."/>
            <person name="Nolan M."/>
            <person name="Lipzen A."/>
            <person name="Salamov A."/>
            <person name="Henrissat B."/>
            <person name="Wiebenga A."/>
            <person name="De vries R.P."/>
            <person name="Grigoriev I.V."/>
            <person name="Mortensen U.H."/>
            <person name="Andersen M.R."/>
            <person name="Baker S.E."/>
        </authorList>
    </citation>
    <scope>NUCLEOTIDE SEQUENCE [LARGE SCALE GENOMIC DNA]</scope>
    <source>
        <strain evidence="1 2">CBS 101889</strain>
    </source>
</reference>
<dbReference type="PANTHER" id="PTHR28037:SF1">
    <property type="entry name" value="ALCOHOL O-ACETYLTRANSFERASE 1-RELATED"/>
    <property type="match status" value="1"/>
</dbReference>
<dbReference type="InterPro" id="IPR010828">
    <property type="entry name" value="Atf2/Sli1-like"/>
</dbReference>
<accession>A0A395IE21</accession>
<name>A0A395IE21_ASPHC</name>
<dbReference type="OrthoDB" id="2150604at2759"/>
<dbReference type="Pfam" id="PF07247">
    <property type="entry name" value="AATase"/>
    <property type="match status" value="1"/>
</dbReference>
<organism evidence="1 2">
    <name type="scientific">Aspergillus homomorphus (strain CBS 101889)</name>
    <dbReference type="NCBI Taxonomy" id="1450537"/>
    <lineage>
        <taxon>Eukaryota</taxon>
        <taxon>Fungi</taxon>
        <taxon>Dikarya</taxon>
        <taxon>Ascomycota</taxon>
        <taxon>Pezizomycotina</taxon>
        <taxon>Eurotiomycetes</taxon>
        <taxon>Eurotiomycetidae</taxon>
        <taxon>Eurotiales</taxon>
        <taxon>Aspergillaceae</taxon>
        <taxon>Aspergillus</taxon>
        <taxon>Aspergillus subgen. Circumdati</taxon>
    </lineage>
</organism>
<dbReference type="STRING" id="1450537.A0A395IE21"/>
<dbReference type="PANTHER" id="PTHR28037">
    <property type="entry name" value="ALCOHOL O-ACETYLTRANSFERASE 1-RELATED"/>
    <property type="match status" value="1"/>
</dbReference>
<protein>
    <recommendedName>
        <fullName evidence="3">Alcohol acetyltransferase</fullName>
    </recommendedName>
</protein>
<evidence type="ECO:0000313" key="2">
    <source>
        <dbReference type="Proteomes" id="UP000248961"/>
    </source>
</evidence>
<dbReference type="GO" id="GO:0008080">
    <property type="term" value="F:N-acetyltransferase activity"/>
    <property type="evidence" value="ECO:0007669"/>
    <property type="project" value="TreeGrafter"/>
</dbReference>
<proteinExistence type="predicted"/>
<dbReference type="RefSeq" id="XP_025556552.1">
    <property type="nucleotide sequence ID" value="XM_025700324.1"/>
</dbReference>
<dbReference type="Proteomes" id="UP000248961">
    <property type="component" value="Unassembled WGS sequence"/>
</dbReference>
<dbReference type="AlphaFoldDB" id="A0A395IE21"/>
<evidence type="ECO:0008006" key="3">
    <source>
        <dbReference type="Google" id="ProtNLM"/>
    </source>
</evidence>
<sequence>MLLDGRYHRVVNPYANFKRATSMMSHSSTFLRYASPNERRTISREDLGFYHAVVVGAIYELDKDIDVISARSFISPLQQCVLRHTYLSVVVNDKHTEQPAYEAVESVNLENHITILDNHEVSSEVEAMAIESALPSLLDRPWPADLPPWRIVVLPLRSPSAATVTRCLIAFAFSHTLGDGVVGLTFHRTFLQGLREAPDTNVQGSDSSVVTLPRNRTLPPPFDTPERLPISWGFLLRPLIAVYLPKFLANMLGIRAHAAQLEAGTWTGSPMFFDQTAPKQSRVKLLEIEAPLLQSALQASRRHDAKLTGLLHQLIVRALSRAIPDDNVTNFISGTAVDMRASIGTPAYTWGLFVCGHFEGHPRAAADATQPELSEEMWARASAMTKKLAECGAKLQDQAVGLLRYAPSIRNWTLAKLGQRRDCSYEVSNLLAFDGSGDETSPKHSKISKMVFVQPGNATSGAIVFNFVSVRGGSLVCAVSWQAGALGVPVAEEMEFVEGVCASIRADLEVLKER</sequence>
<dbReference type="GeneID" id="37204613"/>
<dbReference type="EMBL" id="KZ824267">
    <property type="protein sequence ID" value="RAL17398.1"/>
    <property type="molecule type" value="Genomic_DNA"/>
</dbReference>
<dbReference type="InterPro" id="IPR052058">
    <property type="entry name" value="Alcohol_O-acetyltransferase"/>
</dbReference>
<dbReference type="VEuPathDB" id="FungiDB:BO97DRAFT_474420"/>